<proteinExistence type="predicted"/>
<protein>
    <submittedName>
        <fullName evidence="1">Uncharacterized protein</fullName>
    </submittedName>
</protein>
<evidence type="ECO:0000313" key="2">
    <source>
        <dbReference type="Proteomes" id="UP001447188"/>
    </source>
</evidence>
<reference evidence="1 2" key="1">
    <citation type="submission" date="2024-02" db="EMBL/GenBank/DDBJ databases">
        <title>Discinaceae phylogenomics.</title>
        <authorList>
            <person name="Dirks A.C."/>
            <person name="James T.Y."/>
        </authorList>
    </citation>
    <scope>NUCLEOTIDE SEQUENCE [LARGE SCALE GENOMIC DNA]</scope>
    <source>
        <strain evidence="1 2">ACD0624</strain>
    </source>
</reference>
<sequence>MSSLSMPESIVGPCRDQRIAELRANIDRGENVAASKRVLRAILRDNAGYHFIQIPEEERCEELQLMKDTPEFTEQDKINLDAVVRDYQNGSLHCPPPGKWVVYFGGQRKTLAPVEMLDYPIVENVDQWLAEGATGRIWLEQVS</sequence>
<dbReference type="EMBL" id="JBBBZM010000070">
    <property type="protein sequence ID" value="KAL0635408.1"/>
    <property type="molecule type" value="Genomic_DNA"/>
</dbReference>
<organism evidence="1 2">
    <name type="scientific">Discina gigas</name>
    <dbReference type="NCBI Taxonomy" id="1032678"/>
    <lineage>
        <taxon>Eukaryota</taxon>
        <taxon>Fungi</taxon>
        <taxon>Dikarya</taxon>
        <taxon>Ascomycota</taxon>
        <taxon>Pezizomycotina</taxon>
        <taxon>Pezizomycetes</taxon>
        <taxon>Pezizales</taxon>
        <taxon>Discinaceae</taxon>
        <taxon>Discina</taxon>
    </lineage>
</organism>
<gene>
    <name evidence="1" type="ORF">Q9L58_005616</name>
</gene>
<comment type="caution">
    <text evidence="1">The sequence shown here is derived from an EMBL/GenBank/DDBJ whole genome shotgun (WGS) entry which is preliminary data.</text>
</comment>
<keyword evidence="2" id="KW-1185">Reference proteome</keyword>
<accession>A0ABR3GHU1</accession>
<dbReference type="Proteomes" id="UP001447188">
    <property type="component" value="Unassembled WGS sequence"/>
</dbReference>
<name>A0ABR3GHU1_9PEZI</name>
<evidence type="ECO:0000313" key="1">
    <source>
        <dbReference type="EMBL" id="KAL0635408.1"/>
    </source>
</evidence>